<dbReference type="Pfam" id="PF07715">
    <property type="entry name" value="Plug"/>
    <property type="match status" value="1"/>
</dbReference>
<accession>A0ABW5TNX8</accession>
<dbReference type="EMBL" id="JBHULV010000003">
    <property type="protein sequence ID" value="MFD2730143.1"/>
    <property type="molecule type" value="Genomic_DNA"/>
</dbReference>
<dbReference type="RefSeq" id="WP_379041165.1">
    <property type="nucleotide sequence ID" value="NZ_JBHSKW010000008.1"/>
</dbReference>
<dbReference type="InterPro" id="IPR037066">
    <property type="entry name" value="Plug_dom_sf"/>
</dbReference>
<protein>
    <submittedName>
        <fullName evidence="3">TonB-dependent receptor plug domain-containing protein</fullName>
    </submittedName>
</protein>
<evidence type="ECO:0000259" key="2">
    <source>
        <dbReference type="Pfam" id="PF07715"/>
    </source>
</evidence>
<dbReference type="Gene3D" id="2.170.130.10">
    <property type="entry name" value="TonB-dependent receptor, plug domain"/>
    <property type="match status" value="1"/>
</dbReference>
<evidence type="ECO:0000256" key="1">
    <source>
        <dbReference type="SAM" id="SignalP"/>
    </source>
</evidence>
<gene>
    <name evidence="3" type="ORF">ACFSSE_00340</name>
</gene>
<organism evidence="3 4">
    <name type="scientific">Pedobacter alpinus</name>
    <dbReference type="NCBI Taxonomy" id="1590643"/>
    <lineage>
        <taxon>Bacteria</taxon>
        <taxon>Pseudomonadati</taxon>
        <taxon>Bacteroidota</taxon>
        <taxon>Sphingobacteriia</taxon>
        <taxon>Sphingobacteriales</taxon>
        <taxon>Sphingobacteriaceae</taxon>
        <taxon>Pedobacter</taxon>
    </lineage>
</organism>
<keyword evidence="3" id="KW-0675">Receptor</keyword>
<evidence type="ECO:0000313" key="3">
    <source>
        <dbReference type="EMBL" id="MFD2730143.1"/>
    </source>
</evidence>
<feature type="signal peptide" evidence="1">
    <location>
        <begin position="1"/>
        <end position="18"/>
    </location>
</feature>
<dbReference type="SUPFAM" id="SSF56935">
    <property type="entry name" value="Porins"/>
    <property type="match status" value="1"/>
</dbReference>
<keyword evidence="1" id="KW-0732">Signal</keyword>
<feature type="domain" description="TonB-dependent receptor plug" evidence="2">
    <location>
        <begin position="58"/>
        <end position="142"/>
    </location>
</feature>
<comment type="caution">
    <text evidence="3">The sequence shown here is derived from an EMBL/GenBank/DDBJ whole genome shotgun (WGS) entry which is preliminary data.</text>
</comment>
<evidence type="ECO:0000313" key="4">
    <source>
        <dbReference type="Proteomes" id="UP001597546"/>
    </source>
</evidence>
<proteinExistence type="predicted"/>
<reference evidence="4" key="1">
    <citation type="journal article" date="2019" name="Int. J. Syst. Evol. Microbiol.">
        <title>The Global Catalogue of Microorganisms (GCM) 10K type strain sequencing project: providing services to taxonomists for standard genome sequencing and annotation.</title>
        <authorList>
            <consortium name="The Broad Institute Genomics Platform"/>
            <consortium name="The Broad Institute Genome Sequencing Center for Infectious Disease"/>
            <person name="Wu L."/>
            <person name="Ma J."/>
        </authorList>
    </citation>
    <scope>NUCLEOTIDE SEQUENCE [LARGE SCALE GENOMIC DNA]</scope>
    <source>
        <strain evidence="4">KCTC 42456</strain>
    </source>
</reference>
<dbReference type="Proteomes" id="UP001597546">
    <property type="component" value="Unassembled WGS sequence"/>
</dbReference>
<name>A0ABW5TNX8_9SPHI</name>
<keyword evidence="4" id="KW-1185">Reference proteome</keyword>
<sequence>MKNLVLILAIGLAFKVSAQQKDSVKVDTIKTQNLMEVVVKSATPLVQVLTDKVLLNIDAMPNAAGTNALELLRLAPGVTVDGQDNIQMSGKKGIQVLLDGRLQNLSAQQIASLLKATDAANIKTIEVIANPSSKYDAAGNAGIINIVFKKSNQYGTNGSVTLGYQQMQNYRQNSAFNMNWKAKNVNVFTNGNYDNSLQFTTVKSDRYLADKTFMQSGVEQQGYKKPGARAGVDYQLNSKNTIGAIVNYNQIWDNFPSNATTLIQSGNQNQILNTVTTANLTENRLNTNLNYQFKDTTGKTLNVEADWLNYKASLTNFVSNTFNNNNSINRFDNDTKTGIN</sequence>
<dbReference type="InterPro" id="IPR012910">
    <property type="entry name" value="Plug_dom"/>
</dbReference>
<feature type="chain" id="PRO_5046952262" evidence="1">
    <location>
        <begin position="19"/>
        <end position="340"/>
    </location>
</feature>